<dbReference type="GO" id="GO:0015074">
    <property type="term" value="P:DNA integration"/>
    <property type="evidence" value="ECO:0007669"/>
    <property type="project" value="InterPro"/>
</dbReference>
<dbReference type="EMBL" id="JAFNEN010000483">
    <property type="protein sequence ID" value="KAG8182026.1"/>
    <property type="molecule type" value="Genomic_DNA"/>
</dbReference>
<feature type="domain" description="Integrase catalytic" evidence="1">
    <location>
        <begin position="26"/>
        <end position="171"/>
    </location>
</feature>
<reference evidence="2 3" key="1">
    <citation type="journal article" date="2022" name="Nat. Ecol. Evol.">
        <title>A masculinizing supergene underlies an exaggerated male reproductive morph in a spider.</title>
        <authorList>
            <person name="Hendrickx F."/>
            <person name="De Corte Z."/>
            <person name="Sonet G."/>
            <person name="Van Belleghem S.M."/>
            <person name="Kostlbacher S."/>
            <person name="Vangestel C."/>
        </authorList>
    </citation>
    <scope>NUCLEOTIDE SEQUENCE [LARGE SCALE GENOMIC DNA]</scope>
    <source>
        <strain evidence="2">W744_W776</strain>
    </source>
</reference>
<dbReference type="PANTHER" id="PTHR37984">
    <property type="entry name" value="PROTEIN CBG26694"/>
    <property type="match status" value="1"/>
</dbReference>
<dbReference type="Proteomes" id="UP000827092">
    <property type="component" value="Unassembled WGS sequence"/>
</dbReference>
<comment type="caution">
    <text evidence="2">The sequence shown here is derived from an EMBL/GenBank/DDBJ whole genome shotgun (WGS) entry which is preliminary data.</text>
</comment>
<dbReference type="AlphaFoldDB" id="A0AAV6UFK3"/>
<dbReference type="SUPFAM" id="SSF53098">
    <property type="entry name" value="Ribonuclease H-like"/>
    <property type="match status" value="1"/>
</dbReference>
<dbReference type="PANTHER" id="PTHR37984:SF15">
    <property type="entry name" value="INTEGRASE CATALYTIC DOMAIN-CONTAINING PROTEIN"/>
    <property type="match status" value="1"/>
</dbReference>
<keyword evidence="3" id="KW-1185">Reference proteome</keyword>
<name>A0AAV6UFK3_9ARAC</name>
<accession>A0AAV6UFK3</accession>
<organism evidence="2 3">
    <name type="scientific">Oedothorax gibbosus</name>
    <dbReference type="NCBI Taxonomy" id="931172"/>
    <lineage>
        <taxon>Eukaryota</taxon>
        <taxon>Metazoa</taxon>
        <taxon>Ecdysozoa</taxon>
        <taxon>Arthropoda</taxon>
        <taxon>Chelicerata</taxon>
        <taxon>Arachnida</taxon>
        <taxon>Araneae</taxon>
        <taxon>Araneomorphae</taxon>
        <taxon>Entelegynae</taxon>
        <taxon>Araneoidea</taxon>
        <taxon>Linyphiidae</taxon>
        <taxon>Erigoninae</taxon>
        <taxon>Oedothorax</taxon>
    </lineage>
</organism>
<dbReference type="InterPro" id="IPR036397">
    <property type="entry name" value="RNaseH_sf"/>
</dbReference>
<evidence type="ECO:0000313" key="2">
    <source>
        <dbReference type="EMBL" id="KAG8182026.1"/>
    </source>
</evidence>
<evidence type="ECO:0000259" key="1">
    <source>
        <dbReference type="PROSITE" id="PS50994"/>
    </source>
</evidence>
<dbReference type="Pfam" id="PF00665">
    <property type="entry name" value="rve"/>
    <property type="match status" value="1"/>
</dbReference>
<dbReference type="GO" id="GO:0003676">
    <property type="term" value="F:nucleic acid binding"/>
    <property type="evidence" value="ECO:0007669"/>
    <property type="project" value="InterPro"/>
</dbReference>
<evidence type="ECO:0000313" key="3">
    <source>
        <dbReference type="Proteomes" id="UP000827092"/>
    </source>
</evidence>
<dbReference type="Gene3D" id="3.30.420.10">
    <property type="entry name" value="Ribonuclease H-like superfamily/Ribonuclease H"/>
    <property type="match status" value="1"/>
</dbReference>
<dbReference type="InterPro" id="IPR012337">
    <property type="entry name" value="RNaseH-like_sf"/>
</dbReference>
<protein>
    <recommendedName>
        <fullName evidence="1">Integrase catalytic domain-containing protein</fullName>
    </recommendedName>
</protein>
<dbReference type="InterPro" id="IPR050951">
    <property type="entry name" value="Retrovirus_Pol_polyprotein"/>
</dbReference>
<proteinExistence type="predicted"/>
<gene>
    <name evidence="2" type="ORF">JTE90_013957</name>
</gene>
<dbReference type="PROSITE" id="PS50994">
    <property type="entry name" value="INTEGRASE"/>
    <property type="match status" value="1"/>
</dbReference>
<dbReference type="InterPro" id="IPR001584">
    <property type="entry name" value="Integrase_cat-core"/>
</dbReference>
<sequence>MKKTIKLWVQTCEQCQRSKVQRHTNAPLGPFALPDARFYQVHIDPVGPLPLSNGHIYILTMIDSFTRWPEAVPIPDTKTTTLCIVIFETWISRFGCPTTITTDRRAQMRPALYQEFCNMLGTNRLQTTAYHPISNGIIERFHRHLKASIKAHENSAWSEVLPVEVLSWAFA</sequence>